<sequence>MPPRPELTDTAVLLTSEAVTNAVNACRGSDCAIPLTVFGEYSEQPQTCGTLRVLVHNEAPGAPAARTSAYDEETGRGLALMAGFATDWGVCHHGPGPGKAIWFELAATPGSG</sequence>
<proteinExistence type="predicted"/>
<dbReference type="EMBL" id="SUMC01000009">
    <property type="protein sequence ID" value="TKA11262.1"/>
    <property type="molecule type" value="Genomic_DNA"/>
</dbReference>
<evidence type="ECO:0000313" key="4">
    <source>
        <dbReference type="Proteomes" id="UP000305778"/>
    </source>
</evidence>
<protein>
    <submittedName>
        <fullName evidence="3">ATP-binding protein</fullName>
    </submittedName>
</protein>
<feature type="domain" description="Histidine kinase/HSP90-like ATPase" evidence="2">
    <location>
        <begin position="6"/>
        <end position="99"/>
    </location>
</feature>
<dbReference type="GO" id="GO:0004674">
    <property type="term" value="F:protein serine/threonine kinase activity"/>
    <property type="evidence" value="ECO:0007669"/>
    <property type="project" value="UniProtKB-KW"/>
</dbReference>
<evidence type="ECO:0000256" key="1">
    <source>
        <dbReference type="ARBA" id="ARBA00022527"/>
    </source>
</evidence>
<dbReference type="CDD" id="cd16936">
    <property type="entry name" value="HATPase_RsbW-like"/>
    <property type="match status" value="1"/>
</dbReference>
<dbReference type="InterPro" id="IPR003594">
    <property type="entry name" value="HATPase_dom"/>
</dbReference>
<dbReference type="InterPro" id="IPR050267">
    <property type="entry name" value="Anti-sigma-factor_SerPK"/>
</dbReference>
<keyword evidence="3" id="KW-0067">ATP-binding</keyword>
<dbReference type="RefSeq" id="WP_136723675.1">
    <property type="nucleotide sequence ID" value="NZ_SUMC01000009.1"/>
</dbReference>
<evidence type="ECO:0000259" key="2">
    <source>
        <dbReference type="Pfam" id="PF13581"/>
    </source>
</evidence>
<dbReference type="PANTHER" id="PTHR35526:SF3">
    <property type="entry name" value="ANTI-SIGMA-F FACTOR RSBW"/>
    <property type="match status" value="1"/>
</dbReference>
<dbReference type="OrthoDB" id="4171713at2"/>
<keyword evidence="1" id="KW-0808">Transferase</keyword>
<dbReference type="SUPFAM" id="SSF55874">
    <property type="entry name" value="ATPase domain of HSP90 chaperone/DNA topoisomerase II/histidine kinase"/>
    <property type="match status" value="1"/>
</dbReference>
<evidence type="ECO:0000313" key="3">
    <source>
        <dbReference type="EMBL" id="TKA11262.1"/>
    </source>
</evidence>
<keyword evidence="3" id="KW-0547">Nucleotide-binding</keyword>
<dbReference type="InterPro" id="IPR036890">
    <property type="entry name" value="HATPase_C_sf"/>
</dbReference>
<dbReference type="Gene3D" id="3.30.565.10">
    <property type="entry name" value="Histidine kinase-like ATPase, C-terminal domain"/>
    <property type="match status" value="1"/>
</dbReference>
<comment type="caution">
    <text evidence="3">The sequence shown here is derived from an EMBL/GenBank/DDBJ whole genome shotgun (WGS) entry which is preliminary data.</text>
</comment>
<accession>A0A4U0SN64</accession>
<keyword evidence="1" id="KW-0723">Serine/threonine-protein kinase</keyword>
<keyword evidence="1" id="KW-0418">Kinase</keyword>
<name>A0A4U0SN64_9ACTN</name>
<dbReference type="AlphaFoldDB" id="A0A4U0SN64"/>
<organism evidence="3 4">
    <name type="scientific">Actinacidiphila oryziradicis</name>
    <dbReference type="NCBI Taxonomy" id="2571141"/>
    <lineage>
        <taxon>Bacteria</taxon>
        <taxon>Bacillati</taxon>
        <taxon>Actinomycetota</taxon>
        <taxon>Actinomycetes</taxon>
        <taxon>Kitasatosporales</taxon>
        <taxon>Streptomycetaceae</taxon>
        <taxon>Actinacidiphila</taxon>
    </lineage>
</organism>
<dbReference type="Pfam" id="PF13581">
    <property type="entry name" value="HATPase_c_2"/>
    <property type="match status" value="1"/>
</dbReference>
<reference evidence="3 4" key="1">
    <citation type="submission" date="2019-04" db="EMBL/GenBank/DDBJ databases">
        <title>Streptomyces oryziradicis sp. nov., a novel actinomycete isolated from rhizosphere soil of rice (Oryza sativa L.).</title>
        <authorList>
            <person name="Li C."/>
        </authorList>
    </citation>
    <scope>NUCLEOTIDE SEQUENCE [LARGE SCALE GENOMIC DNA]</scope>
    <source>
        <strain evidence="3 4">NEAU-C40</strain>
    </source>
</reference>
<gene>
    <name evidence="3" type="ORF">FCI23_13035</name>
</gene>
<dbReference type="GO" id="GO:0005524">
    <property type="term" value="F:ATP binding"/>
    <property type="evidence" value="ECO:0007669"/>
    <property type="project" value="UniProtKB-KW"/>
</dbReference>
<dbReference type="Proteomes" id="UP000305778">
    <property type="component" value="Unassembled WGS sequence"/>
</dbReference>
<keyword evidence="4" id="KW-1185">Reference proteome</keyword>
<dbReference type="PANTHER" id="PTHR35526">
    <property type="entry name" value="ANTI-SIGMA-F FACTOR RSBW-RELATED"/>
    <property type="match status" value="1"/>
</dbReference>